<keyword evidence="2 7" id="KW-0808">Transferase</keyword>
<dbReference type="Pfam" id="PF00294">
    <property type="entry name" value="PfkB"/>
    <property type="match status" value="1"/>
</dbReference>
<dbReference type="EC" id="2.7.1.-" evidence="7"/>
<sequence length="299" mass="31128">MTRVLAFGGAVIDLVPAGGDHWQARAGGSAWTVARCLARLGLSAPFVGALSDDPFGQRLAAEGQAAGLDLSFVQRVSAPTALAVIHRAHPALYAFYAAQAADSQFGDVPPAAWDGARAAYFGGITLVREPARAAFLQQAQTARARGLTVVYDPNYRAQLAEAYREAFVAYLPLTDVLKVSEEDLGGLLPDLGTDQALAHIRSIHPAVTVLLTLGSAGARLLGPDLDLHHPGYPVKVADTVGAGDASIAALLSVRLQHPEWPARRQLGFALAAAAAACTVAGAHAPSHSDVLQIMQDPQG</sequence>
<gene>
    <name evidence="7" type="ORF">ABOD76_21045</name>
</gene>
<name>A0AAU7UGI2_9DEIO</name>
<evidence type="ECO:0000256" key="5">
    <source>
        <dbReference type="ARBA" id="ARBA00022840"/>
    </source>
</evidence>
<evidence type="ECO:0000256" key="1">
    <source>
        <dbReference type="ARBA" id="ARBA00010688"/>
    </source>
</evidence>
<dbReference type="PANTHER" id="PTHR43085">
    <property type="entry name" value="HEXOKINASE FAMILY MEMBER"/>
    <property type="match status" value="1"/>
</dbReference>
<dbReference type="RefSeq" id="WP_350245685.1">
    <property type="nucleotide sequence ID" value="NZ_CP158300.1"/>
</dbReference>
<geneLocation type="plasmid" evidence="7">
    <name>pDson02</name>
</geneLocation>
<dbReference type="GO" id="GO:0005524">
    <property type="term" value="F:ATP binding"/>
    <property type="evidence" value="ECO:0007669"/>
    <property type="project" value="UniProtKB-KW"/>
</dbReference>
<evidence type="ECO:0000313" key="7">
    <source>
        <dbReference type="EMBL" id="XBV87536.1"/>
    </source>
</evidence>
<proteinExistence type="inferred from homology"/>
<dbReference type="Gene3D" id="3.40.1190.20">
    <property type="match status" value="1"/>
</dbReference>
<keyword evidence="3" id="KW-0547">Nucleotide-binding</keyword>
<evidence type="ECO:0000256" key="3">
    <source>
        <dbReference type="ARBA" id="ARBA00022741"/>
    </source>
</evidence>
<organism evidence="7">
    <name type="scientific">Deinococcus sonorensis KR-87</name>
    <dbReference type="NCBI Taxonomy" id="694439"/>
    <lineage>
        <taxon>Bacteria</taxon>
        <taxon>Thermotogati</taxon>
        <taxon>Deinococcota</taxon>
        <taxon>Deinococci</taxon>
        <taxon>Deinococcales</taxon>
        <taxon>Deinococcaceae</taxon>
        <taxon>Deinococcus</taxon>
    </lineage>
</organism>
<dbReference type="SUPFAM" id="SSF53613">
    <property type="entry name" value="Ribokinase-like"/>
    <property type="match status" value="1"/>
</dbReference>
<dbReference type="AlphaFoldDB" id="A0AAU7UGI2"/>
<keyword evidence="5" id="KW-0067">ATP-binding</keyword>
<feature type="domain" description="Carbohydrate kinase PfkB" evidence="6">
    <location>
        <begin position="1"/>
        <end position="286"/>
    </location>
</feature>
<dbReference type="EMBL" id="CP158300">
    <property type="protein sequence ID" value="XBV87536.1"/>
    <property type="molecule type" value="Genomic_DNA"/>
</dbReference>
<comment type="similarity">
    <text evidence="1">Belongs to the carbohydrate kinase PfkB family.</text>
</comment>
<dbReference type="InterPro" id="IPR050306">
    <property type="entry name" value="PfkB_Carbo_kinase"/>
</dbReference>
<dbReference type="InterPro" id="IPR029056">
    <property type="entry name" value="Ribokinase-like"/>
</dbReference>
<evidence type="ECO:0000256" key="2">
    <source>
        <dbReference type="ARBA" id="ARBA00022679"/>
    </source>
</evidence>
<dbReference type="InterPro" id="IPR011611">
    <property type="entry name" value="PfkB_dom"/>
</dbReference>
<evidence type="ECO:0000259" key="6">
    <source>
        <dbReference type="Pfam" id="PF00294"/>
    </source>
</evidence>
<keyword evidence="7" id="KW-0614">Plasmid</keyword>
<evidence type="ECO:0000256" key="4">
    <source>
        <dbReference type="ARBA" id="ARBA00022777"/>
    </source>
</evidence>
<dbReference type="CDD" id="cd01167">
    <property type="entry name" value="bac_FRK"/>
    <property type="match status" value="1"/>
</dbReference>
<dbReference type="GO" id="GO:0016301">
    <property type="term" value="F:kinase activity"/>
    <property type="evidence" value="ECO:0007669"/>
    <property type="project" value="UniProtKB-KW"/>
</dbReference>
<dbReference type="PANTHER" id="PTHR43085:SF1">
    <property type="entry name" value="PSEUDOURIDINE KINASE-RELATED"/>
    <property type="match status" value="1"/>
</dbReference>
<protein>
    <submittedName>
        <fullName evidence="7">Carbohydrate kinase</fullName>
        <ecNumber evidence="7">2.7.1.-</ecNumber>
    </submittedName>
</protein>
<dbReference type="PROSITE" id="PS00584">
    <property type="entry name" value="PFKB_KINASES_2"/>
    <property type="match status" value="1"/>
</dbReference>
<dbReference type="InterPro" id="IPR002173">
    <property type="entry name" value="Carboh/pur_kinase_PfkB_CS"/>
</dbReference>
<accession>A0AAU7UGI2</accession>
<keyword evidence="4 7" id="KW-0418">Kinase</keyword>
<reference evidence="7" key="1">
    <citation type="submission" date="2024-06" db="EMBL/GenBank/DDBJ databases">
        <title>Draft Genome Sequence of Deinococcus sonorensis Type Strain KR-87, a Biofilm Producing Representative of the Genus Deinococcus.</title>
        <authorList>
            <person name="Boren L.S."/>
            <person name="Grosso R.A."/>
            <person name="Hugenberg-Cox A.N."/>
            <person name="Hill J.T.E."/>
            <person name="Albert C.M."/>
            <person name="Tuohy J.M."/>
        </authorList>
    </citation>
    <scope>NUCLEOTIDE SEQUENCE</scope>
    <source>
        <strain evidence="7">KR-87</strain>
        <plasmid evidence="7">pDson02</plasmid>
    </source>
</reference>
<dbReference type="KEGG" id="dsc:ABOD76_21045"/>